<protein>
    <recommendedName>
        <fullName evidence="2">starch synthase</fullName>
        <ecNumber evidence="2">2.4.1.21</ecNumber>
    </recommendedName>
</protein>
<dbReference type="Gene3D" id="3.40.50.2000">
    <property type="entry name" value="Glycogen Phosphorylase B"/>
    <property type="match status" value="1"/>
</dbReference>
<organism evidence="6 7">
    <name type="scientific">Vibrio maritimus</name>
    <dbReference type="NCBI Taxonomy" id="990268"/>
    <lineage>
        <taxon>Bacteria</taxon>
        <taxon>Pseudomonadati</taxon>
        <taxon>Pseudomonadota</taxon>
        <taxon>Gammaproteobacteria</taxon>
        <taxon>Vibrionales</taxon>
        <taxon>Vibrionaceae</taxon>
        <taxon>Vibrio</taxon>
    </lineage>
</organism>
<dbReference type="STRING" id="990268.JCM19235_4477"/>
<reference evidence="6 7" key="1">
    <citation type="submission" date="2014-09" db="EMBL/GenBank/DDBJ databases">
        <title>Vibrio maritimus JCM 19235. (C45) whole genome shotgun sequence.</title>
        <authorList>
            <person name="Sawabe T."/>
            <person name="Meirelles P."/>
            <person name="Nakanishi M."/>
            <person name="Sayaka M."/>
            <person name="Hattori M."/>
            <person name="Ohkuma M."/>
        </authorList>
    </citation>
    <scope>NUCLEOTIDE SEQUENCE [LARGE SCALE GENOMIC DNA]</scope>
    <source>
        <strain evidence="7">JCM19235</strain>
    </source>
</reference>
<comment type="caution">
    <text evidence="6">The sequence shown here is derived from an EMBL/GenBank/DDBJ whole genome shotgun (WGS) entry which is preliminary data.</text>
</comment>
<dbReference type="PANTHER" id="PTHR45825">
    <property type="entry name" value="GRANULE-BOUND STARCH SYNTHASE 1, CHLOROPLASTIC/AMYLOPLASTIC"/>
    <property type="match status" value="1"/>
</dbReference>
<dbReference type="Pfam" id="PF08323">
    <property type="entry name" value="Glyco_transf_5"/>
    <property type="match status" value="1"/>
</dbReference>
<dbReference type="InterPro" id="IPR013534">
    <property type="entry name" value="Starch_synth_cat_dom"/>
</dbReference>
<reference evidence="6 7" key="2">
    <citation type="submission" date="2014-09" db="EMBL/GenBank/DDBJ databases">
        <authorList>
            <consortium name="NBRP consortium"/>
            <person name="Sawabe T."/>
            <person name="Meirelles P."/>
            <person name="Nakanishi M."/>
            <person name="Sayaka M."/>
            <person name="Hattori M."/>
            <person name="Ohkuma M."/>
        </authorList>
    </citation>
    <scope>NUCLEOTIDE SEQUENCE [LARGE SCALE GENOMIC DNA]</scope>
    <source>
        <strain evidence="7">JCM19235</strain>
    </source>
</reference>
<evidence type="ECO:0000256" key="3">
    <source>
        <dbReference type="ARBA" id="ARBA00022676"/>
    </source>
</evidence>
<dbReference type="EMBL" id="BBMR01000005">
    <property type="protein sequence ID" value="GAL20277.1"/>
    <property type="molecule type" value="Genomic_DNA"/>
</dbReference>
<dbReference type="Proteomes" id="UP000029228">
    <property type="component" value="Unassembled WGS sequence"/>
</dbReference>
<evidence type="ECO:0000256" key="1">
    <source>
        <dbReference type="ARBA" id="ARBA00001478"/>
    </source>
</evidence>
<keyword evidence="3 6" id="KW-0328">Glycosyltransferase</keyword>
<feature type="domain" description="Starch synthase catalytic" evidence="5">
    <location>
        <begin position="6"/>
        <end position="129"/>
    </location>
</feature>
<evidence type="ECO:0000256" key="4">
    <source>
        <dbReference type="ARBA" id="ARBA00022679"/>
    </source>
</evidence>
<accession>A0A090SLJ7</accession>
<evidence type="ECO:0000313" key="6">
    <source>
        <dbReference type="EMBL" id="GAL20277.1"/>
    </source>
</evidence>
<evidence type="ECO:0000256" key="2">
    <source>
        <dbReference type="ARBA" id="ARBA00012588"/>
    </source>
</evidence>
<dbReference type="PANTHER" id="PTHR45825:SF11">
    <property type="entry name" value="ALPHA AMYLASE DOMAIN-CONTAINING PROTEIN"/>
    <property type="match status" value="1"/>
</dbReference>
<keyword evidence="4 6" id="KW-0808">Transferase</keyword>
<gene>
    <name evidence="6" type="ORF">JCM19235_4477</name>
</gene>
<dbReference type="GO" id="GO:0009011">
    <property type="term" value="F:alpha-1,4-glucan glucosyltransferase (ADP-glucose donor) activity"/>
    <property type="evidence" value="ECO:0007669"/>
    <property type="project" value="UniProtKB-EC"/>
</dbReference>
<dbReference type="GO" id="GO:0005829">
    <property type="term" value="C:cytosol"/>
    <property type="evidence" value="ECO:0007669"/>
    <property type="project" value="TreeGrafter"/>
</dbReference>
<sequence>MRNIDVWFPVSEVQGLIKSGGLADVAKALPKALQELGKDVAITLPGYQKLPNKDQYEFVLATELEHWPHTPYQVKKTHLDGVEVYVIECDRYFDRPELYAEHNRAYADNGERFGFFAAASLDVLPKLGIKLQLFTRMIGTQVLSHSCLRLVTLKMSVFMVLSQY</sequence>
<evidence type="ECO:0000259" key="5">
    <source>
        <dbReference type="Pfam" id="PF08323"/>
    </source>
</evidence>
<dbReference type="AlphaFoldDB" id="A0A090SLJ7"/>
<name>A0A090SLJ7_9VIBR</name>
<dbReference type="EC" id="2.4.1.21" evidence="2"/>
<keyword evidence="7" id="KW-1185">Reference proteome</keyword>
<evidence type="ECO:0000313" key="7">
    <source>
        <dbReference type="Proteomes" id="UP000029228"/>
    </source>
</evidence>
<dbReference type="GO" id="GO:0005978">
    <property type="term" value="P:glycogen biosynthetic process"/>
    <property type="evidence" value="ECO:0007669"/>
    <property type="project" value="TreeGrafter"/>
</dbReference>
<dbReference type="SUPFAM" id="SSF53756">
    <property type="entry name" value="UDP-Glycosyltransferase/glycogen phosphorylase"/>
    <property type="match status" value="1"/>
</dbReference>
<proteinExistence type="predicted"/>
<comment type="catalytic activity">
    <reaction evidence="1">
        <text>[(1-&gt;4)-alpha-D-glucosyl](n) + ADP-alpha-D-glucose = [(1-&gt;4)-alpha-D-glucosyl](n+1) + ADP + H(+)</text>
        <dbReference type="Rhea" id="RHEA:18189"/>
        <dbReference type="Rhea" id="RHEA-COMP:9584"/>
        <dbReference type="Rhea" id="RHEA-COMP:9587"/>
        <dbReference type="ChEBI" id="CHEBI:15378"/>
        <dbReference type="ChEBI" id="CHEBI:15444"/>
        <dbReference type="ChEBI" id="CHEBI:57498"/>
        <dbReference type="ChEBI" id="CHEBI:456216"/>
        <dbReference type="EC" id="2.4.1.21"/>
    </reaction>
</comment>